<evidence type="ECO:0000256" key="1">
    <source>
        <dbReference type="ARBA" id="ARBA00004606"/>
    </source>
</evidence>
<feature type="transmembrane region" description="Helical" evidence="7">
    <location>
        <begin position="17"/>
        <end position="41"/>
    </location>
</feature>
<evidence type="ECO:0000313" key="8">
    <source>
        <dbReference type="EnsemblPlants" id="Kaladp0076s0214.1.v1.1.CDS.1"/>
    </source>
</evidence>
<dbReference type="Proteomes" id="UP000594263">
    <property type="component" value="Unplaced"/>
</dbReference>
<keyword evidence="7" id="KW-0812">Transmembrane</keyword>
<evidence type="ECO:0000256" key="6">
    <source>
        <dbReference type="SAM" id="MobiDB-lite"/>
    </source>
</evidence>
<organism evidence="8 9">
    <name type="scientific">Kalanchoe fedtschenkoi</name>
    <name type="common">Lavender scallops</name>
    <name type="synonym">South American air plant</name>
    <dbReference type="NCBI Taxonomy" id="63787"/>
    <lineage>
        <taxon>Eukaryota</taxon>
        <taxon>Viridiplantae</taxon>
        <taxon>Streptophyta</taxon>
        <taxon>Embryophyta</taxon>
        <taxon>Tracheophyta</taxon>
        <taxon>Spermatophyta</taxon>
        <taxon>Magnoliopsida</taxon>
        <taxon>eudicotyledons</taxon>
        <taxon>Gunneridae</taxon>
        <taxon>Pentapetalae</taxon>
        <taxon>Saxifragales</taxon>
        <taxon>Crassulaceae</taxon>
        <taxon>Kalanchoe</taxon>
    </lineage>
</organism>
<reference evidence="8" key="1">
    <citation type="submission" date="2021-01" db="UniProtKB">
        <authorList>
            <consortium name="EnsemblPlants"/>
        </authorList>
    </citation>
    <scope>IDENTIFICATION</scope>
</reference>
<evidence type="ECO:0000256" key="7">
    <source>
        <dbReference type="SAM" id="Phobius"/>
    </source>
</evidence>
<dbReference type="InterPro" id="IPR044174">
    <property type="entry name" value="BC10-like"/>
</dbReference>
<proteinExistence type="predicted"/>
<dbReference type="GO" id="GO:0016020">
    <property type="term" value="C:membrane"/>
    <property type="evidence" value="ECO:0007669"/>
    <property type="project" value="UniProtKB-SubCell"/>
</dbReference>
<name>A0A7N1A1W7_KALFE</name>
<keyword evidence="5" id="KW-0325">Glycoprotein</keyword>
<protein>
    <submittedName>
        <fullName evidence="8">Uncharacterized protein</fullName>
    </submittedName>
</protein>
<dbReference type="PANTHER" id="PTHR31042">
    <property type="entry name" value="CORE-2/I-BRANCHING BETA-1,6-N-ACETYLGLUCOSAMINYLTRANSFERASE FAMILY PROTEIN-RELATED"/>
    <property type="match status" value="1"/>
</dbReference>
<dbReference type="PANTHER" id="PTHR31042:SF131">
    <property type="entry name" value="CORE-2_I-BRANCHING BETA-1,6-N-ACETYLGLUCOSAMINYLTRANSFERASE FAMILY PROTEIN"/>
    <property type="match status" value="1"/>
</dbReference>
<comment type="subcellular location">
    <subcellularLocation>
        <location evidence="1">Membrane</location>
        <topology evidence="1">Single-pass type II membrane protein</topology>
    </subcellularLocation>
</comment>
<dbReference type="InterPro" id="IPR003406">
    <property type="entry name" value="Glyco_trans_14"/>
</dbReference>
<dbReference type="Pfam" id="PF02485">
    <property type="entry name" value="Branch"/>
    <property type="match status" value="1"/>
</dbReference>
<evidence type="ECO:0000313" key="9">
    <source>
        <dbReference type="Proteomes" id="UP000594263"/>
    </source>
</evidence>
<dbReference type="OMA" id="HFMISSI"/>
<dbReference type="GO" id="GO:0016757">
    <property type="term" value="F:glycosyltransferase activity"/>
    <property type="evidence" value="ECO:0007669"/>
    <property type="project" value="UniProtKB-KW"/>
</dbReference>
<feature type="region of interest" description="Disordered" evidence="6">
    <location>
        <begin position="53"/>
        <end position="92"/>
    </location>
</feature>
<dbReference type="AlphaFoldDB" id="A0A7N1A1W7"/>
<evidence type="ECO:0000256" key="3">
    <source>
        <dbReference type="ARBA" id="ARBA00022679"/>
    </source>
</evidence>
<keyword evidence="2" id="KW-0328">Glycosyltransferase</keyword>
<accession>A0A7N1A1W7</accession>
<keyword evidence="3" id="KW-0808">Transferase</keyword>
<dbReference type="Gramene" id="Kaladp0076s0214.1.v1.1">
    <property type="protein sequence ID" value="Kaladp0076s0214.1.v1.1.CDS.1"/>
    <property type="gene ID" value="Kaladp0076s0214.v1.1"/>
</dbReference>
<sequence length="187" mass="20749">MNTSIPQLSPPSSLAKLLNHLCLLVPSLLLLIAAILLLLLLRSDPPHFMISSINSNPSHPTRPPLSSVVPYHDLPAPASNRSPPGPPKPNPSLFVHEMDDPELLQVVSKPLYNAHRVPNGAVPKVAFMFLTRNALSLVPLLEKFFEGHRGLYSIYVHSHLTNNNLVRSNKFVFHGRRIPSKVILLIR</sequence>
<keyword evidence="4 7" id="KW-0472">Membrane</keyword>
<evidence type="ECO:0000256" key="2">
    <source>
        <dbReference type="ARBA" id="ARBA00022676"/>
    </source>
</evidence>
<evidence type="ECO:0000256" key="4">
    <source>
        <dbReference type="ARBA" id="ARBA00023136"/>
    </source>
</evidence>
<evidence type="ECO:0000256" key="5">
    <source>
        <dbReference type="ARBA" id="ARBA00023180"/>
    </source>
</evidence>
<keyword evidence="7" id="KW-1133">Transmembrane helix</keyword>
<keyword evidence="9" id="KW-1185">Reference proteome</keyword>
<dbReference type="EnsemblPlants" id="Kaladp0076s0214.1.v1.1">
    <property type="protein sequence ID" value="Kaladp0076s0214.1.v1.1.CDS.1"/>
    <property type="gene ID" value="Kaladp0076s0214.v1.1"/>
</dbReference>